<sequence length="38" mass="4475">MISLLVWLNLVASSQIDGRAENYDTKFQKYFIYLAILH</sequence>
<dbReference type="AlphaFoldDB" id="A0A381Z5F5"/>
<dbReference type="EMBL" id="UINC01019924">
    <property type="protein sequence ID" value="SVA84171.1"/>
    <property type="molecule type" value="Genomic_DNA"/>
</dbReference>
<organism evidence="1">
    <name type="scientific">marine metagenome</name>
    <dbReference type="NCBI Taxonomy" id="408172"/>
    <lineage>
        <taxon>unclassified sequences</taxon>
        <taxon>metagenomes</taxon>
        <taxon>ecological metagenomes</taxon>
    </lineage>
</organism>
<name>A0A381Z5F5_9ZZZZ</name>
<gene>
    <name evidence="1" type="ORF">METZ01_LOCUS137025</name>
</gene>
<protein>
    <submittedName>
        <fullName evidence="1">Uncharacterized protein</fullName>
    </submittedName>
</protein>
<accession>A0A381Z5F5</accession>
<proteinExistence type="predicted"/>
<evidence type="ECO:0000313" key="1">
    <source>
        <dbReference type="EMBL" id="SVA84171.1"/>
    </source>
</evidence>
<reference evidence="1" key="1">
    <citation type="submission" date="2018-05" db="EMBL/GenBank/DDBJ databases">
        <authorList>
            <person name="Lanie J.A."/>
            <person name="Ng W.-L."/>
            <person name="Kazmierczak K.M."/>
            <person name="Andrzejewski T.M."/>
            <person name="Davidsen T.M."/>
            <person name="Wayne K.J."/>
            <person name="Tettelin H."/>
            <person name="Glass J.I."/>
            <person name="Rusch D."/>
            <person name="Podicherti R."/>
            <person name="Tsui H.-C.T."/>
            <person name="Winkler M.E."/>
        </authorList>
    </citation>
    <scope>NUCLEOTIDE SEQUENCE</scope>
</reference>